<dbReference type="KEGG" id="nse:NSE_0606"/>
<evidence type="ECO:0000313" key="2">
    <source>
        <dbReference type="Proteomes" id="UP000001942"/>
    </source>
</evidence>
<organism evidence="1 2">
    <name type="scientific">Ehrlichia sennetsu (strain ATCC VR-367 / Miyayama)</name>
    <name type="common">Neorickettsia sennetsu</name>
    <dbReference type="NCBI Taxonomy" id="222891"/>
    <lineage>
        <taxon>Bacteria</taxon>
        <taxon>Pseudomonadati</taxon>
        <taxon>Pseudomonadota</taxon>
        <taxon>Alphaproteobacteria</taxon>
        <taxon>Rickettsiales</taxon>
        <taxon>Anaplasmataceae</taxon>
        <taxon>Ehrlichia</taxon>
    </lineage>
</organism>
<keyword evidence="2" id="KW-1185">Reference proteome</keyword>
<accession>Q2GDG0</accession>
<dbReference type="EMBL" id="CP000237">
    <property type="protein sequence ID" value="ABD46495.1"/>
    <property type="molecule type" value="Genomic_DNA"/>
</dbReference>
<dbReference type="Proteomes" id="UP000001942">
    <property type="component" value="Chromosome"/>
</dbReference>
<dbReference type="STRING" id="222891.NSE_0606"/>
<protein>
    <submittedName>
        <fullName evidence="1">Uncharacterized protein</fullName>
    </submittedName>
</protein>
<dbReference type="HOGENOM" id="CLU_3330625_0_0_5"/>
<dbReference type="AlphaFoldDB" id="Q2GDG0"/>
<gene>
    <name evidence="1" type="ordered locus">NSE_0606</name>
</gene>
<proteinExistence type="predicted"/>
<sequence length="42" mass="4820">MLIGYRHAKGLYEEKTCFHLFMQTLPKVELPKPEPLITCGSV</sequence>
<reference evidence="1 2" key="1">
    <citation type="journal article" date="2006" name="PLoS Genet.">
        <title>Comparative genomics of emerging human ehrlichiosis agents.</title>
        <authorList>
            <person name="Dunning Hotopp J.C."/>
            <person name="Lin M."/>
            <person name="Madupu R."/>
            <person name="Crabtree J."/>
            <person name="Angiuoli S.V."/>
            <person name="Eisen J.A."/>
            <person name="Seshadri R."/>
            <person name="Ren Q."/>
            <person name="Wu M."/>
            <person name="Utterback T.R."/>
            <person name="Smith S."/>
            <person name="Lewis M."/>
            <person name="Khouri H."/>
            <person name="Zhang C."/>
            <person name="Niu H."/>
            <person name="Lin Q."/>
            <person name="Ohashi N."/>
            <person name="Zhi N."/>
            <person name="Nelson W."/>
            <person name="Brinkac L.M."/>
            <person name="Dodson R.J."/>
            <person name="Rosovitz M.J."/>
            <person name="Sundaram J."/>
            <person name="Daugherty S.C."/>
            <person name="Davidsen T."/>
            <person name="Durkin A.S."/>
            <person name="Gwinn M."/>
            <person name="Haft D.H."/>
            <person name="Selengut J.D."/>
            <person name="Sullivan S.A."/>
            <person name="Zafar N."/>
            <person name="Zhou L."/>
            <person name="Benahmed F."/>
            <person name="Forberger H."/>
            <person name="Halpin R."/>
            <person name="Mulligan S."/>
            <person name="Robinson J."/>
            <person name="White O."/>
            <person name="Rikihisa Y."/>
            <person name="Tettelin H."/>
        </authorList>
    </citation>
    <scope>NUCLEOTIDE SEQUENCE [LARGE SCALE GENOMIC DNA]</scope>
    <source>
        <strain evidence="2">ATCC VR-367 / Miyayama</strain>
    </source>
</reference>
<evidence type="ECO:0000313" key="1">
    <source>
        <dbReference type="EMBL" id="ABD46495.1"/>
    </source>
</evidence>
<name>Q2GDG0_EHRS3</name>